<evidence type="ECO:0000313" key="1">
    <source>
        <dbReference type="EMBL" id="EAQ81670.1"/>
    </source>
</evidence>
<dbReference type="HOGENOM" id="CLU_2092058_0_0_0"/>
<accession>A3ZPJ2</accession>
<dbReference type="AlphaFoldDB" id="A3ZPJ2"/>
<evidence type="ECO:0000313" key="2">
    <source>
        <dbReference type="Proteomes" id="UP000004358"/>
    </source>
</evidence>
<name>A3ZPJ2_9BACT</name>
<dbReference type="RefSeq" id="WP_002653661.1">
    <property type="nucleotide sequence ID" value="NZ_CH672376.1"/>
</dbReference>
<dbReference type="OrthoDB" id="288853at2"/>
<dbReference type="STRING" id="314230.DSM3645_28852"/>
<reference evidence="1 2" key="1">
    <citation type="submission" date="2006-02" db="EMBL/GenBank/DDBJ databases">
        <authorList>
            <person name="Amann R."/>
            <person name="Ferriera S."/>
            <person name="Johnson J."/>
            <person name="Kravitz S."/>
            <person name="Halpern A."/>
            <person name="Remington K."/>
            <person name="Beeson K."/>
            <person name="Tran B."/>
            <person name="Rogers Y.-H."/>
            <person name="Friedman R."/>
            <person name="Venter J.C."/>
        </authorList>
    </citation>
    <scope>NUCLEOTIDE SEQUENCE [LARGE SCALE GENOMIC DNA]</scope>
    <source>
        <strain evidence="1 2">DSM 3645</strain>
    </source>
</reference>
<proteinExistence type="predicted"/>
<sequence length="116" mass="13039">MAEERQLLDEETAELEKSQQIAALRQLAEQANLPSTRIHRRDLPQDIDNIPAWLTAHGKKGIVQDYEVTLRSGKGRPRVVSPVVAIDESEAISIAFASLKIENTQAYNPHVRRIDT</sequence>
<organism evidence="1 2">
    <name type="scientific">Blastopirellula marina DSM 3645</name>
    <dbReference type="NCBI Taxonomy" id="314230"/>
    <lineage>
        <taxon>Bacteria</taxon>
        <taxon>Pseudomonadati</taxon>
        <taxon>Planctomycetota</taxon>
        <taxon>Planctomycetia</taxon>
        <taxon>Pirellulales</taxon>
        <taxon>Pirellulaceae</taxon>
        <taxon>Blastopirellula</taxon>
    </lineage>
</organism>
<gene>
    <name evidence="1" type="ORF">DSM3645_28852</name>
</gene>
<dbReference type="EMBL" id="AANZ01000004">
    <property type="protein sequence ID" value="EAQ81670.1"/>
    <property type="molecule type" value="Genomic_DNA"/>
</dbReference>
<protein>
    <submittedName>
        <fullName evidence="1">Uncharacterized protein</fullName>
    </submittedName>
</protein>
<comment type="caution">
    <text evidence="1">The sequence shown here is derived from an EMBL/GenBank/DDBJ whole genome shotgun (WGS) entry which is preliminary data.</text>
</comment>
<dbReference type="Proteomes" id="UP000004358">
    <property type="component" value="Unassembled WGS sequence"/>
</dbReference>